<dbReference type="SMART" id="SM00382">
    <property type="entry name" value="AAA"/>
    <property type="match status" value="2"/>
</dbReference>
<dbReference type="SUPFAM" id="SSF52540">
    <property type="entry name" value="P-loop containing nucleoside triphosphate hydrolases"/>
    <property type="match status" value="2"/>
</dbReference>
<dbReference type="EMBL" id="CP011267">
    <property type="protein sequence ID" value="AKG91097.1"/>
    <property type="molecule type" value="Genomic_DNA"/>
</dbReference>
<name>A0A0F7IDV5_9EURY</name>
<dbReference type="GeneID" id="24804184"/>
<dbReference type="KEGG" id="gah:GAH_01616"/>
<dbReference type="GO" id="GO:0016887">
    <property type="term" value="F:ATP hydrolysis activity"/>
    <property type="evidence" value="ECO:0007669"/>
    <property type="project" value="InterPro"/>
</dbReference>
<evidence type="ECO:0000313" key="9">
    <source>
        <dbReference type="EMBL" id="AKG91097.1"/>
    </source>
</evidence>
<dbReference type="GO" id="GO:0042626">
    <property type="term" value="F:ATPase-coupled transmembrane transporter activity"/>
    <property type="evidence" value="ECO:0007669"/>
    <property type="project" value="TreeGrafter"/>
</dbReference>
<protein>
    <submittedName>
        <fullName evidence="9">ABC-type cobalt transport system, ATPase component</fullName>
        <ecNumber evidence="9">3.6.3.-</ecNumber>
    </submittedName>
</protein>
<reference evidence="9 10" key="1">
    <citation type="submission" date="2015-04" db="EMBL/GenBank/DDBJ databases">
        <title>The complete genome sequence of the hyperthermophilic, obligate iron-reducing archaeon Geoglobus ahangari strain 234T.</title>
        <authorList>
            <person name="Manzella M.P."/>
            <person name="Holmes D.E."/>
            <person name="Rocheleau J.M."/>
            <person name="Chung A."/>
            <person name="Reguera G."/>
            <person name="Kashefi K."/>
        </authorList>
    </citation>
    <scope>NUCLEOTIDE SEQUENCE [LARGE SCALE GENOMIC DNA]</scope>
    <source>
        <strain evidence="9 10">234</strain>
    </source>
</reference>
<keyword evidence="3" id="KW-1003">Cell membrane</keyword>
<dbReference type="HOGENOM" id="CLU_000604_86_7_2"/>
<dbReference type="InterPro" id="IPR027417">
    <property type="entry name" value="P-loop_NTPase"/>
</dbReference>
<dbReference type="InterPro" id="IPR050095">
    <property type="entry name" value="ECF_ABC_transporter_ATP-bd"/>
</dbReference>
<keyword evidence="5" id="KW-0067">ATP-binding</keyword>
<comment type="subcellular location">
    <subcellularLocation>
        <location evidence="1">Cell membrane</location>
        <topology evidence="1">Peripheral membrane protein</topology>
    </subcellularLocation>
</comment>
<dbReference type="PANTHER" id="PTHR43553">
    <property type="entry name" value="HEAVY METAL TRANSPORTER"/>
    <property type="match status" value="1"/>
</dbReference>
<dbReference type="STRING" id="113653.GAH_01616"/>
<evidence type="ECO:0000256" key="3">
    <source>
        <dbReference type="ARBA" id="ARBA00022475"/>
    </source>
</evidence>
<keyword evidence="9" id="KW-0378">Hydrolase</keyword>
<evidence type="ECO:0000256" key="1">
    <source>
        <dbReference type="ARBA" id="ARBA00004202"/>
    </source>
</evidence>
<proteinExistence type="predicted"/>
<keyword evidence="2" id="KW-0813">Transport</keyword>
<dbReference type="PROSITE" id="PS50893">
    <property type="entry name" value="ABC_TRANSPORTER_2"/>
    <property type="match status" value="1"/>
</dbReference>
<evidence type="ECO:0000256" key="6">
    <source>
        <dbReference type="ARBA" id="ARBA00022967"/>
    </source>
</evidence>
<sequence>MERYCYPSGVLAISGVEGVIEDSCFISGATGSGKSTLLRTFNGMIPDFYGGEFAGRVRVFGEKPSPKIAYFIMQNPAEQVTCLKVEDELIFPAVQLGTSIRDARTDARELAEEMGVAHLLDRMTFELSTGELQIVEILSAMLSGRRVVLMDEPFAHLSRRNVEKLLEILEDTFVIISDHRIEFSERFPERLDFGMRVDELPEIRGDVGDVVFQGSVVLREGELVAVVGDNGAGKTTLLKRVSEEMRRQGIAHGISLQNPSYHLTSRTVLEEVGSGELIRDFGLEELEGRHPQSLSQGQMRRVSLARAFRHDILLLDEPTAGQDVNFRNRLVYLLRKYRKAALIATHDESLAEKCDRVVEL</sequence>
<dbReference type="InterPro" id="IPR003593">
    <property type="entry name" value="AAA+_ATPase"/>
</dbReference>
<gene>
    <name evidence="9" type="ORF">GAH_01616</name>
</gene>
<keyword evidence="10" id="KW-1185">Reference proteome</keyword>
<organism evidence="9 10">
    <name type="scientific">Geoglobus ahangari</name>
    <dbReference type="NCBI Taxonomy" id="113653"/>
    <lineage>
        <taxon>Archaea</taxon>
        <taxon>Methanobacteriati</taxon>
        <taxon>Methanobacteriota</taxon>
        <taxon>Archaeoglobi</taxon>
        <taxon>Archaeoglobales</taxon>
        <taxon>Archaeoglobaceae</taxon>
        <taxon>Geoglobus</taxon>
    </lineage>
</organism>
<dbReference type="InParanoid" id="A0A0F7IDV5"/>
<dbReference type="AlphaFoldDB" id="A0A0F7IDV5"/>
<keyword evidence="7" id="KW-0472">Membrane</keyword>
<evidence type="ECO:0000256" key="7">
    <source>
        <dbReference type="ARBA" id="ARBA00023136"/>
    </source>
</evidence>
<keyword evidence="6" id="KW-1278">Translocase</keyword>
<dbReference type="PANTHER" id="PTHR43553:SF27">
    <property type="entry name" value="ENERGY-COUPLING FACTOR TRANSPORTER ATP-BINDING PROTEIN ECFA2"/>
    <property type="match status" value="1"/>
</dbReference>
<accession>A0A0F7IDV5</accession>
<dbReference type="GO" id="GO:0043190">
    <property type="term" value="C:ATP-binding cassette (ABC) transporter complex"/>
    <property type="evidence" value="ECO:0007669"/>
    <property type="project" value="TreeGrafter"/>
</dbReference>
<dbReference type="Proteomes" id="UP000034723">
    <property type="component" value="Chromosome"/>
</dbReference>
<dbReference type="Pfam" id="PF00005">
    <property type="entry name" value="ABC_tran"/>
    <property type="match status" value="3"/>
</dbReference>
<dbReference type="Gene3D" id="3.40.50.300">
    <property type="entry name" value="P-loop containing nucleotide triphosphate hydrolases"/>
    <property type="match status" value="2"/>
</dbReference>
<evidence type="ECO:0000256" key="5">
    <source>
        <dbReference type="ARBA" id="ARBA00022840"/>
    </source>
</evidence>
<dbReference type="RefSeq" id="WP_245604007.1">
    <property type="nucleotide sequence ID" value="NZ_CP011267.1"/>
</dbReference>
<dbReference type="InterPro" id="IPR003439">
    <property type="entry name" value="ABC_transporter-like_ATP-bd"/>
</dbReference>
<evidence type="ECO:0000256" key="2">
    <source>
        <dbReference type="ARBA" id="ARBA00022448"/>
    </source>
</evidence>
<evidence type="ECO:0000256" key="4">
    <source>
        <dbReference type="ARBA" id="ARBA00022741"/>
    </source>
</evidence>
<feature type="domain" description="ABC transporter" evidence="8">
    <location>
        <begin position="1"/>
        <end position="239"/>
    </location>
</feature>
<dbReference type="EC" id="3.6.3.-" evidence="9"/>
<keyword evidence="4" id="KW-0547">Nucleotide-binding</keyword>
<evidence type="ECO:0000313" key="10">
    <source>
        <dbReference type="Proteomes" id="UP000034723"/>
    </source>
</evidence>
<dbReference type="GO" id="GO:0005524">
    <property type="term" value="F:ATP binding"/>
    <property type="evidence" value="ECO:0007669"/>
    <property type="project" value="UniProtKB-KW"/>
</dbReference>
<evidence type="ECO:0000259" key="8">
    <source>
        <dbReference type="PROSITE" id="PS50893"/>
    </source>
</evidence>